<keyword evidence="3" id="KW-0999">Mitochondrion inner membrane</keyword>
<protein>
    <recommendedName>
        <fullName evidence="9">Mitochondrial GTPase 1</fullName>
    </recommendedName>
</protein>
<keyword evidence="2 9" id="KW-0547">Nucleotide-binding</keyword>
<dbReference type="GO" id="GO:0005525">
    <property type="term" value="F:GTP binding"/>
    <property type="evidence" value="ECO:0007669"/>
    <property type="project" value="UniProtKB-KW"/>
</dbReference>
<keyword evidence="13" id="KW-1185">Reference proteome</keyword>
<keyword evidence="6 9" id="KW-0342">GTP-binding</keyword>
<gene>
    <name evidence="12" type="ORF">TKK_007941</name>
</gene>
<dbReference type="FunFam" id="3.40.50.300:FF:000876">
    <property type="entry name" value="Mitochondrial GTPase 1"/>
    <property type="match status" value="1"/>
</dbReference>
<sequence>MANVFGGKVASFREVFKVSNKDVLRWFPGHMGKGVKQMEKQLKNVDCIIEVHDSRIPISGRYADFKKTLLGLKPHIFVLNKIDLADKTYMAPALNILRKEGIQNILQTNLKDESCKESKKILPLMQNLIANSDRFNRSEEKDYSVMVIGVPNVGKSSLINRLRNTHLRKSKAAAVGGVAGITRSVMTKIKISEDPLVYLLDTPGILPPNVKDAITGFKLALLGCSQDHLVGPEVIADYLLFWLNKNKRFEYVEKLQLKEPTDDIMEVLIQVAVKEKKVLKRKDVTLGQIVARPDFNSAALSFIRAFRSGELGLYCLDRDILTSDDD</sequence>
<keyword evidence="5 9" id="KW-0496">Mitochondrion</keyword>
<proteinExistence type="inferred from homology"/>
<evidence type="ECO:0000256" key="5">
    <source>
        <dbReference type="ARBA" id="ARBA00023128"/>
    </source>
</evidence>
<evidence type="ECO:0000256" key="4">
    <source>
        <dbReference type="ARBA" id="ARBA00022946"/>
    </source>
</evidence>
<evidence type="ECO:0000256" key="1">
    <source>
        <dbReference type="ARBA" id="ARBA00004443"/>
    </source>
</evidence>
<dbReference type="Gene3D" id="3.40.50.300">
    <property type="entry name" value="P-loop containing nucleotide triphosphate hydrolases"/>
    <property type="match status" value="1"/>
</dbReference>
<dbReference type="EMBL" id="JBJJXI010000059">
    <property type="protein sequence ID" value="KAL3398837.1"/>
    <property type="molecule type" value="Genomic_DNA"/>
</dbReference>
<evidence type="ECO:0000256" key="3">
    <source>
        <dbReference type="ARBA" id="ARBA00022792"/>
    </source>
</evidence>
<dbReference type="CDD" id="cd01856">
    <property type="entry name" value="YlqF"/>
    <property type="match status" value="1"/>
</dbReference>
<evidence type="ECO:0000256" key="2">
    <source>
        <dbReference type="ARBA" id="ARBA00022741"/>
    </source>
</evidence>
<dbReference type="InterPro" id="IPR023179">
    <property type="entry name" value="GTP-bd_ortho_bundle_sf"/>
</dbReference>
<dbReference type="PANTHER" id="PTHR45782:SF4">
    <property type="entry name" value="MITOCHONDRIAL RIBOSOME-ASSOCIATED GTPASE 1"/>
    <property type="match status" value="1"/>
</dbReference>
<dbReference type="AlphaFoldDB" id="A0ABD2X0Q9"/>
<dbReference type="InterPro" id="IPR030378">
    <property type="entry name" value="G_CP_dom"/>
</dbReference>
<feature type="binding site" evidence="10">
    <location>
        <begin position="80"/>
        <end position="83"/>
    </location>
    <ligand>
        <name>GTP</name>
        <dbReference type="ChEBI" id="CHEBI:37565"/>
    </ligand>
</feature>
<evidence type="ECO:0000256" key="8">
    <source>
        <dbReference type="ARBA" id="ARBA00045284"/>
    </source>
</evidence>
<dbReference type="PANTHER" id="PTHR45782">
    <property type="entry name" value="MITOCHONDRIAL RIBOSOME-ASSOCIATED GTPASE 1"/>
    <property type="match status" value="1"/>
</dbReference>
<comment type="caution">
    <text evidence="12">The sequence shown here is derived from an EMBL/GenBank/DDBJ whole genome shotgun (WGS) entry which is preliminary data.</text>
</comment>
<dbReference type="Gene3D" id="1.10.1580.10">
    <property type="match status" value="1"/>
</dbReference>
<comment type="subcellular location">
    <subcellularLocation>
        <location evidence="1">Mitochondrion inner membrane</location>
        <topology evidence="1">Peripheral membrane protein</topology>
        <orientation evidence="1">Matrix side</orientation>
    </subcellularLocation>
</comment>
<feature type="binding site" evidence="10">
    <location>
        <position position="204"/>
    </location>
    <ligand>
        <name>GTP</name>
        <dbReference type="ChEBI" id="CHEBI:37565"/>
    </ligand>
</feature>
<dbReference type="PRINTS" id="PR00326">
    <property type="entry name" value="GTP1OBG"/>
</dbReference>
<dbReference type="PROSITE" id="PS51721">
    <property type="entry name" value="G_CP"/>
    <property type="match status" value="1"/>
</dbReference>
<dbReference type="InterPro" id="IPR016478">
    <property type="entry name" value="GTPase_MTG1"/>
</dbReference>
<comment type="function">
    <text evidence="8 9">Plays a role in the regulation of the mitochondrial ribosome assembly and of translational activity. Displays mitochondrial GTPase activity.</text>
</comment>
<dbReference type="PIRSF" id="PIRSF006230">
    <property type="entry name" value="MG442"/>
    <property type="match status" value="1"/>
</dbReference>
<evidence type="ECO:0000259" key="11">
    <source>
        <dbReference type="PROSITE" id="PS51721"/>
    </source>
</evidence>
<evidence type="ECO:0000313" key="12">
    <source>
        <dbReference type="EMBL" id="KAL3398837.1"/>
    </source>
</evidence>
<reference evidence="12 13" key="1">
    <citation type="journal article" date="2024" name="bioRxiv">
        <title>A reference genome for Trichogramma kaykai: A tiny desert-dwelling parasitoid wasp with competing sex-ratio distorters.</title>
        <authorList>
            <person name="Culotta J."/>
            <person name="Lindsey A.R."/>
        </authorList>
    </citation>
    <scope>NUCLEOTIDE SEQUENCE [LARGE SCALE GENOMIC DNA]</scope>
    <source>
        <strain evidence="12 13">KSX58</strain>
    </source>
</reference>
<evidence type="ECO:0000256" key="10">
    <source>
        <dbReference type="PIRSR" id="PIRSR006230-1"/>
    </source>
</evidence>
<dbReference type="Pfam" id="PF01926">
    <property type="entry name" value="MMR_HSR1"/>
    <property type="match status" value="1"/>
</dbReference>
<evidence type="ECO:0000256" key="6">
    <source>
        <dbReference type="ARBA" id="ARBA00023134"/>
    </source>
</evidence>
<dbReference type="SUPFAM" id="SSF52540">
    <property type="entry name" value="P-loop containing nucleoside triphosphate hydrolases"/>
    <property type="match status" value="1"/>
</dbReference>
<keyword evidence="7" id="KW-0472">Membrane</keyword>
<comment type="similarity">
    <text evidence="9">Belongs to the TRAFAC class YlqF/YawG GTPase family. MTG1 subfamily.</text>
</comment>
<dbReference type="InterPro" id="IPR027417">
    <property type="entry name" value="P-loop_NTPase"/>
</dbReference>
<organism evidence="12 13">
    <name type="scientific">Trichogramma kaykai</name>
    <dbReference type="NCBI Taxonomy" id="54128"/>
    <lineage>
        <taxon>Eukaryota</taxon>
        <taxon>Metazoa</taxon>
        <taxon>Ecdysozoa</taxon>
        <taxon>Arthropoda</taxon>
        <taxon>Hexapoda</taxon>
        <taxon>Insecta</taxon>
        <taxon>Pterygota</taxon>
        <taxon>Neoptera</taxon>
        <taxon>Endopterygota</taxon>
        <taxon>Hymenoptera</taxon>
        <taxon>Apocrita</taxon>
        <taxon>Proctotrupomorpha</taxon>
        <taxon>Chalcidoidea</taxon>
        <taxon>Trichogrammatidae</taxon>
        <taxon>Trichogramma</taxon>
    </lineage>
</organism>
<evidence type="ECO:0000313" key="13">
    <source>
        <dbReference type="Proteomes" id="UP001627154"/>
    </source>
</evidence>
<dbReference type="InterPro" id="IPR006073">
    <property type="entry name" value="GTP-bd"/>
</dbReference>
<keyword evidence="4" id="KW-0809">Transit peptide</keyword>
<feature type="domain" description="CP-type G" evidence="11">
    <location>
        <begin position="35"/>
        <end position="208"/>
    </location>
</feature>
<dbReference type="GO" id="GO:0005743">
    <property type="term" value="C:mitochondrial inner membrane"/>
    <property type="evidence" value="ECO:0007669"/>
    <property type="project" value="UniProtKB-SubCell"/>
</dbReference>
<dbReference type="FunFam" id="1.10.1580.10:FF:000004">
    <property type="entry name" value="Mitochondrial GTPase 1"/>
    <property type="match status" value="1"/>
</dbReference>
<evidence type="ECO:0000256" key="9">
    <source>
        <dbReference type="PIRNR" id="PIRNR006230"/>
    </source>
</evidence>
<dbReference type="Proteomes" id="UP001627154">
    <property type="component" value="Unassembled WGS sequence"/>
</dbReference>
<accession>A0ABD2X0Q9</accession>
<feature type="binding site" evidence="10">
    <location>
        <begin position="152"/>
        <end position="157"/>
    </location>
    <ligand>
        <name>GTP</name>
        <dbReference type="ChEBI" id="CHEBI:37565"/>
    </ligand>
</feature>
<name>A0ABD2X0Q9_9HYME</name>
<evidence type="ECO:0000256" key="7">
    <source>
        <dbReference type="ARBA" id="ARBA00023136"/>
    </source>
</evidence>